<sequence>MAGMLPVVSLARAGRVVTAVLAGSRMERIDMVLLPGGPHLPNRGIRTAGSSPGAPHRGGGLPASEPGLDADTHDLPKTVTNDPCFAPAVISFIGILARIVRRQA</sequence>
<evidence type="ECO:0000313" key="3">
    <source>
        <dbReference type="Proteomes" id="UP001500542"/>
    </source>
</evidence>
<evidence type="ECO:0008006" key="4">
    <source>
        <dbReference type="Google" id="ProtNLM"/>
    </source>
</evidence>
<organism evidence="2 3">
    <name type="scientific">Kribbella koreensis</name>
    <dbReference type="NCBI Taxonomy" id="57909"/>
    <lineage>
        <taxon>Bacteria</taxon>
        <taxon>Bacillati</taxon>
        <taxon>Actinomycetota</taxon>
        <taxon>Actinomycetes</taxon>
        <taxon>Propionibacteriales</taxon>
        <taxon>Kribbellaceae</taxon>
        <taxon>Kribbella</taxon>
    </lineage>
</organism>
<keyword evidence="3" id="KW-1185">Reference proteome</keyword>
<name>A0ABN1Q3N2_9ACTN</name>
<evidence type="ECO:0000256" key="1">
    <source>
        <dbReference type="SAM" id="MobiDB-lite"/>
    </source>
</evidence>
<comment type="caution">
    <text evidence="2">The sequence shown here is derived from an EMBL/GenBank/DDBJ whole genome shotgun (WGS) entry which is preliminary data.</text>
</comment>
<accession>A0ABN1Q3N2</accession>
<dbReference type="Proteomes" id="UP001500542">
    <property type="component" value="Unassembled WGS sequence"/>
</dbReference>
<feature type="region of interest" description="Disordered" evidence="1">
    <location>
        <begin position="40"/>
        <end position="75"/>
    </location>
</feature>
<protein>
    <recommendedName>
        <fullName evidence="4">DJ-1/PfpI family protein</fullName>
    </recommendedName>
</protein>
<evidence type="ECO:0000313" key="2">
    <source>
        <dbReference type="EMBL" id="GAA0937002.1"/>
    </source>
</evidence>
<reference evidence="2 3" key="1">
    <citation type="journal article" date="2019" name="Int. J. Syst. Evol. Microbiol.">
        <title>The Global Catalogue of Microorganisms (GCM) 10K type strain sequencing project: providing services to taxonomists for standard genome sequencing and annotation.</title>
        <authorList>
            <consortium name="The Broad Institute Genomics Platform"/>
            <consortium name="The Broad Institute Genome Sequencing Center for Infectious Disease"/>
            <person name="Wu L."/>
            <person name="Ma J."/>
        </authorList>
    </citation>
    <scope>NUCLEOTIDE SEQUENCE [LARGE SCALE GENOMIC DNA]</scope>
    <source>
        <strain evidence="2 3">JCM 10977</strain>
    </source>
</reference>
<dbReference type="EMBL" id="BAAAHK010000006">
    <property type="protein sequence ID" value="GAA0937002.1"/>
    <property type="molecule type" value="Genomic_DNA"/>
</dbReference>
<gene>
    <name evidence="2" type="ORF">GCM10009554_24940</name>
</gene>
<proteinExistence type="predicted"/>